<evidence type="ECO:0000256" key="1">
    <source>
        <dbReference type="SAM" id="MobiDB-lite"/>
    </source>
</evidence>
<feature type="compositionally biased region" description="Polar residues" evidence="1">
    <location>
        <begin position="75"/>
        <end position="95"/>
    </location>
</feature>
<protein>
    <submittedName>
        <fullName evidence="2">Uncharacterized protein</fullName>
    </submittedName>
</protein>
<evidence type="ECO:0000313" key="3">
    <source>
        <dbReference type="Proteomes" id="UP000231383"/>
    </source>
</evidence>
<proteinExistence type="predicted"/>
<gene>
    <name evidence="2" type="ORF">CO051_00450</name>
</gene>
<dbReference type="Proteomes" id="UP000231383">
    <property type="component" value="Unassembled WGS sequence"/>
</dbReference>
<evidence type="ECO:0000313" key="2">
    <source>
        <dbReference type="EMBL" id="PJC34070.1"/>
    </source>
</evidence>
<comment type="caution">
    <text evidence="2">The sequence shown here is derived from an EMBL/GenBank/DDBJ whole genome shotgun (WGS) entry which is preliminary data.</text>
</comment>
<dbReference type="EMBL" id="PFSC01000012">
    <property type="protein sequence ID" value="PJC34070.1"/>
    <property type="molecule type" value="Genomic_DNA"/>
</dbReference>
<sequence length="95" mass="11193">MFYLDEENDQIQQILISDGKMQQKVVFVYEDYSIEIPSSDVKIATKNQNIFLENFLQQATIQKDKPEYIQKFEETQSQLEQNDSPYVFESPTSSQ</sequence>
<organism evidence="2 3">
    <name type="scientific">Candidatus Roizmanbacteria bacterium CG_4_9_14_0_2_um_filter_39_13</name>
    <dbReference type="NCBI Taxonomy" id="1974839"/>
    <lineage>
        <taxon>Bacteria</taxon>
        <taxon>Candidatus Roizmaniibacteriota</taxon>
    </lineage>
</organism>
<name>A0A2M8F490_9BACT</name>
<accession>A0A2M8F490</accession>
<feature type="region of interest" description="Disordered" evidence="1">
    <location>
        <begin position="74"/>
        <end position="95"/>
    </location>
</feature>
<reference evidence="3" key="1">
    <citation type="submission" date="2017-09" db="EMBL/GenBank/DDBJ databases">
        <title>Depth-based differentiation of microbial function through sediment-hosted aquifers and enrichment of novel symbionts in the deep terrestrial subsurface.</title>
        <authorList>
            <person name="Probst A.J."/>
            <person name="Ladd B."/>
            <person name="Jarett J.K."/>
            <person name="Geller-Mcgrath D.E."/>
            <person name="Sieber C.M.K."/>
            <person name="Emerson J.B."/>
            <person name="Anantharaman K."/>
            <person name="Thomas B.C."/>
            <person name="Malmstrom R."/>
            <person name="Stieglmeier M."/>
            <person name="Klingl A."/>
            <person name="Woyke T."/>
            <person name="Ryan C.M."/>
            <person name="Banfield J.F."/>
        </authorList>
    </citation>
    <scope>NUCLEOTIDE SEQUENCE [LARGE SCALE GENOMIC DNA]</scope>
</reference>
<dbReference type="AlphaFoldDB" id="A0A2M8F490"/>